<evidence type="ECO:0000256" key="1">
    <source>
        <dbReference type="SAM" id="MobiDB-lite"/>
    </source>
</evidence>
<comment type="caution">
    <text evidence="2">The sequence shown here is derived from an EMBL/GenBank/DDBJ whole genome shotgun (WGS) entry which is preliminary data.</text>
</comment>
<dbReference type="EMBL" id="CAKKNE010000003">
    <property type="protein sequence ID" value="CAH0370828.1"/>
    <property type="molecule type" value="Genomic_DNA"/>
</dbReference>
<evidence type="ECO:0000313" key="3">
    <source>
        <dbReference type="Proteomes" id="UP000789595"/>
    </source>
</evidence>
<dbReference type="AlphaFoldDB" id="A0A8J2SFB2"/>
<protein>
    <submittedName>
        <fullName evidence="2">Uncharacterized protein</fullName>
    </submittedName>
</protein>
<gene>
    <name evidence="2" type="ORF">PECAL_3P07370</name>
</gene>
<keyword evidence="3" id="KW-1185">Reference proteome</keyword>
<dbReference type="InterPro" id="IPR009631">
    <property type="entry name" value="CGLD27-like"/>
</dbReference>
<dbReference type="Proteomes" id="UP000789595">
    <property type="component" value="Unassembled WGS sequence"/>
</dbReference>
<name>A0A8J2SFB2_9STRA</name>
<organism evidence="2 3">
    <name type="scientific">Pelagomonas calceolata</name>
    <dbReference type="NCBI Taxonomy" id="35677"/>
    <lineage>
        <taxon>Eukaryota</taxon>
        <taxon>Sar</taxon>
        <taxon>Stramenopiles</taxon>
        <taxon>Ochrophyta</taxon>
        <taxon>Pelagophyceae</taxon>
        <taxon>Pelagomonadales</taxon>
        <taxon>Pelagomonadaceae</taxon>
        <taxon>Pelagomonas</taxon>
    </lineage>
</organism>
<evidence type="ECO:0000313" key="2">
    <source>
        <dbReference type="EMBL" id="CAH0370828.1"/>
    </source>
</evidence>
<dbReference type="Pfam" id="PF06799">
    <property type="entry name" value="CGLD27-like"/>
    <property type="match status" value="1"/>
</dbReference>
<sequence length="359" mass="39116">MAAGCASAFMVFGRSLATLESTDFDYLDNCGHLRAPELCPAFLVSYSASWRECTLLCKCVSAFLRERSVTLPAATRSPESQVSLSKVISENEATMLADTKLLLIIVCAIRATAFVAPRQRRGVVLAIRHASEDASVHASEDASVNAEEDVDDAALAASLQVAAKRTSSARDALEKRRRREAQPRRAVDTPQKPTLAMRDSRVKSSMEPQQELRELFDEGSWGALPESELLTRLGYLFAASFLVAVGLIDFDPPDELSDPPSLADRVFQPLALGSLPPLVAVGRALVRWQYVDSRLAEDTLYFERTGWNDGFMAKKDPDAAKRDAQARAAQTGPQLAILRRCTAYAAGITVLSTAGFVFL</sequence>
<proteinExistence type="predicted"/>
<reference evidence="2" key="1">
    <citation type="submission" date="2021-11" db="EMBL/GenBank/DDBJ databases">
        <authorList>
            <consortium name="Genoscope - CEA"/>
            <person name="William W."/>
        </authorList>
    </citation>
    <scope>NUCLEOTIDE SEQUENCE</scope>
</reference>
<feature type="region of interest" description="Disordered" evidence="1">
    <location>
        <begin position="167"/>
        <end position="204"/>
    </location>
</feature>
<accession>A0A8J2SFB2</accession>